<dbReference type="WBParaSite" id="maker-unitig_23871-snap-gene-0.3-mRNA-1">
    <property type="protein sequence ID" value="maker-unitig_23871-snap-gene-0.3-mRNA-1"/>
    <property type="gene ID" value="maker-unitig_23871-snap-gene-0.3"/>
</dbReference>
<keyword evidence="1" id="KW-1185">Reference proteome</keyword>
<proteinExistence type="predicted"/>
<protein>
    <submittedName>
        <fullName evidence="2">ABC transporter ATP-binding protein</fullName>
    </submittedName>
</protein>
<name>A0A1I8F7V2_9PLAT</name>
<accession>A0A1I8F7V2</accession>
<dbReference type="Proteomes" id="UP000095280">
    <property type="component" value="Unplaced"/>
</dbReference>
<evidence type="ECO:0000313" key="2">
    <source>
        <dbReference type="WBParaSite" id="maker-unitig_23871-snap-gene-0.3-mRNA-1"/>
    </source>
</evidence>
<reference evidence="2" key="1">
    <citation type="submission" date="2016-11" db="UniProtKB">
        <authorList>
            <consortium name="WormBaseParasite"/>
        </authorList>
    </citation>
    <scope>IDENTIFICATION</scope>
</reference>
<dbReference type="AlphaFoldDB" id="A0A1I8F7V2"/>
<evidence type="ECO:0000313" key="1">
    <source>
        <dbReference type="Proteomes" id="UP000095280"/>
    </source>
</evidence>
<sequence length="67" mass="6961">LFTRRQADGTIIVADAAIAPTRLADLLAASPQPPPAAGVALPWRPSFCLWAPLHPGCAIPACMEGID</sequence>
<organism evidence="1 2">
    <name type="scientific">Macrostomum lignano</name>
    <dbReference type="NCBI Taxonomy" id="282301"/>
    <lineage>
        <taxon>Eukaryota</taxon>
        <taxon>Metazoa</taxon>
        <taxon>Spiralia</taxon>
        <taxon>Lophotrochozoa</taxon>
        <taxon>Platyhelminthes</taxon>
        <taxon>Rhabditophora</taxon>
        <taxon>Macrostomorpha</taxon>
        <taxon>Macrostomida</taxon>
        <taxon>Macrostomidae</taxon>
        <taxon>Macrostomum</taxon>
    </lineage>
</organism>